<keyword evidence="2" id="KW-1185">Reference proteome</keyword>
<reference evidence="1" key="1">
    <citation type="submission" date="2016-01" db="EMBL/GenBank/DDBJ databases">
        <authorList>
            <person name="Peeters C."/>
        </authorList>
    </citation>
    <scope>NUCLEOTIDE SEQUENCE [LARGE SCALE GENOMIC DNA]</scope>
    <source>
        <strain evidence="1">LMG 22934</strain>
    </source>
</reference>
<dbReference type="EMBL" id="FCNW02000023">
    <property type="protein sequence ID" value="SAL50139.1"/>
    <property type="molecule type" value="Genomic_DNA"/>
</dbReference>
<evidence type="ECO:0000313" key="2">
    <source>
        <dbReference type="Proteomes" id="UP000054977"/>
    </source>
</evidence>
<protein>
    <submittedName>
        <fullName evidence="1">Uncharacterized protein</fullName>
    </submittedName>
</protein>
<dbReference type="AlphaFoldDB" id="A0A158I1I8"/>
<dbReference type="Proteomes" id="UP000054977">
    <property type="component" value="Unassembled WGS sequence"/>
</dbReference>
<comment type="caution">
    <text evidence="1">The sequence shown here is derived from an EMBL/GenBank/DDBJ whole genome shotgun (WGS) entry which is preliminary data.</text>
</comment>
<organism evidence="1 2">
    <name type="scientific">Caballeronia humi</name>
    <dbReference type="NCBI Taxonomy" id="326474"/>
    <lineage>
        <taxon>Bacteria</taxon>
        <taxon>Pseudomonadati</taxon>
        <taxon>Pseudomonadota</taxon>
        <taxon>Betaproteobacteria</taxon>
        <taxon>Burkholderiales</taxon>
        <taxon>Burkholderiaceae</taxon>
        <taxon>Caballeronia</taxon>
    </lineage>
</organism>
<evidence type="ECO:0000313" key="1">
    <source>
        <dbReference type="EMBL" id="SAL50139.1"/>
    </source>
</evidence>
<proteinExistence type="predicted"/>
<gene>
    <name evidence="1" type="ORF">AWB65_04063</name>
</gene>
<accession>A0A158I1I8</accession>
<sequence length="94" mass="10474">MTVKAVLAAHSQARNYEGDRRRAAPADPETELHCGYSNRWTNVGESGEPHMLTSARTCLKHHERVQIVTGSPKLFFNASCFGAKHSGRFYIASR</sequence>
<name>A0A158I1I8_9BURK</name>